<feature type="transmembrane region" description="Helical" evidence="19">
    <location>
        <begin position="72"/>
        <end position="92"/>
    </location>
</feature>
<dbReference type="EC" id="2.7.8.26" evidence="5 19"/>
<feature type="transmembrane region" description="Helical" evidence="19">
    <location>
        <begin position="211"/>
        <end position="232"/>
    </location>
</feature>
<keyword evidence="13 19" id="KW-0472">Membrane</keyword>
<proteinExistence type="inferred from homology"/>
<keyword evidence="9 19" id="KW-0808">Transferase</keyword>
<feature type="transmembrane region" description="Helical" evidence="19">
    <location>
        <begin position="147"/>
        <end position="169"/>
    </location>
</feature>
<dbReference type="STRING" id="388467.A19Y_0904"/>
<evidence type="ECO:0000256" key="12">
    <source>
        <dbReference type="ARBA" id="ARBA00022989"/>
    </source>
</evidence>
<dbReference type="AlphaFoldDB" id="A0A073CDP3"/>
<evidence type="ECO:0000256" key="5">
    <source>
        <dbReference type="ARBA" id="ARBA00013200"/>
    </source>
</evidence>
<comment type="similarity">
    <text evidence="4 19">Belongs to the CobS family.</text>
</comment>
<dbReference type="eggNOG" id="COG0368">
    <property type="taxonomic scope" value="Bacteria"/>
</dbReference>
<dbReference type="GO" id="GO:0005886">
    <property type="term" value="C:plasma membrane"/>
    <property type="evidence" value="ECO:0007669"/>
    <property type="project" value="UniProtKB-SubCell"/>
</dbReference>
<comment type="subcellular location">
    <subcellularLocation>
        <location evidence="2 19">Cell membrane</location>
        <topology evidence="2 19">Multi-pass membrane protein</topology>
    </subcellularLocation>
</comment>
<dbReference type="HOGENOM" id="CLU_057426_3_1_3"/>
<comment type="catalytic activity">
    <reaction evidence="18 19">
        <text>alpha-ribazole 5'-phosphate + adenosylcob(III)inamide-GDP = adenosylcob(III)alamin 5'-phosphate + GMP + H(+)</text>
        <dbReference type="Rhea" id="RHEA:23560"/>
        <dbReference type="ChEBI" id="CHEBI:15378"/>
        <dbReference type="ChEBI" id="CHEBI:57918"/>
        <dbReference type="ChEBI" id="CHEBI:58115"/>
        <dbReference type="ChEBI" id="CHEBI:60487"/>
        <dbReference type="ChEBI" id="CHEBI:60493"/>
        <dbReference type="EC" id="2.7.8.26"/>
    </reaction>
</comment>
<keyword evidence="10 19" id="KW-0812">Transmembrane</keyword>
<dbReference type="GO" id="GO:0009236">
    <property type="term" value="P:cobalamin biosynthetic process"/>
    <property type="evidence" value="ECO:0007669"/>
    <property type="project" value="UniProtKB-UniRule"/>
</dbReference>
<organism evidence="20 21">
    <name type="scientific">Planktothrix agardhii (strain NIVA-CYA 126/8)</name>
    <dbReference type="NCBI Taxonomy" id="388467"/>
    <lineage>
        <taxon>Bacteria</taxon>
        <taxon>Bacillati</taxon>
        <taxon>Cyanobacteriota</taxon>
        <taxon>Cyanophyceae</taxon>
        <taxon>Oscillatoriophycideae</taxon>
        <taxon>Oscillatoriales</taxon>
        <taxon>Microcoleaceae</taxon>
        <taxon>Planktothrix</taxon>
    </lineage>
</organism>
<feature type="transmembrane region" description="Helical" evidence="19">
    <location>
        <begin position="42"/>
        <end position="60"/>
    </location>
</feature>
<evidence type="ECO:0000256" key="15">
    <source>
        <dbReference type="ARBA" id="ARBA00032605"/>
    </source>
</evidence>
<feature type="transmembrane region" description="Helical" evidence="19">
    <location>
        <begin position="17"/>
        <end position="36"/>
    </location>
</feature>
<comment type="catalytic activity">
    <reaction evidence="17 19">
        <text>alpha-ribazole + adenosylcob(III)inamide-GDP = adenosylcob(III)alamin + GMP + H(+)</text>
        <dbReference type="Rhea" id="RHEA:16049"/>
        <dbReference type="ChEBI" id="CHEBI:10329"/>
        <dbReference type="ChEBI" id="CHEBI:15378"/>
        <dbReference type="ChEBI" id="CHEBI:18408"/>
        <dbReference type="ChEBI" id="CHEBI:58115"/>
        <dbReference type="ChEBI" id="CHEBI:60487"/>
        <dbReference type="EC" id="2.7.8.26"/>
    </reaction>
</comment>
<reference evidence="20 21" key="1">
    <citation type="journal article" date="2014" name="Appl. Environ. Microbiol.">
        <title>Elucidation of insertion elements encoded on plasmids and in vitro construction of shuttle vectors from the toxic cyanobacterium Planktothrix.</title>
        <authorList>
            <person name="Christiansen G."/>
            <person name="Goesmann A."/>
            <person name="Kurmayer R."/>
        </authorList>
    </citation>
    <scope>NUCLEOTIDE SEQUENCE [LARGE SCALE GENOMIC DNA]</scope>
    <source>
        <strain evidence="20 21">NIVA-CYA 126/8</strain>
    </source>
</reference>
<dbReference type="InterPro" id="IPR003805">
    <property type="entry name" value="CobS"/>
</dbReference>
<feature type="transmembrane region" description="Helical" evidence="19">
    <location>
        <begin position="189"/>
        <end position="206"/>
    </location>
</feature>
<dbReference type="Pfam" id="PF02654">
    <property type="entry name" value="CobS"/>
    <property type="match status" value="1"/>
</dbReference>
<comment type="function">
    <text evidence="14 19">Joins adenosylcobinamide-GDP and alpha-ribazole to generate adenosylcobalamin (Ado-cobalamin). Also synthesizes adenosylcobalamin 5'-phosphate from adenosylcobinamide-GDP and alpha-ribazole 5'-phosphate.</text>
</comment>
<feature type="transmembrane region" description="Helical" evidence="19">
    <location>
        <begin position="244"/>
        <end position="262"/>
    </location>
</feature>
<evidence type="ECO:0000256" key="16">
    <source>
        <dbReference type="ARBA" id="ARBA00032853"/>
    </source>
</evidence>
<keyword evidence="12 19" id="KW-1133">Transmembrane helix</keyword>
<evidence type="ECO:0000256" key="19">
    <source>
        <dbReference type="HAMAP-Rule" id="MF_00719"/>
    </source>
</evidence>
<evidence type="ECO:0000256" key="7">
    <source>
        <dbReference type="ARBA" id="ARBA00022475"/>
    </source>
</evidence>
<evidence type="ECO:0000313" key="20">
    <source>
        <dbReference type="EMBL" id="KEI66042.1"/>
    </source>
</evidence>
<evidence type="ECO:0000256" key="8">
    <source>
        <dbReference type="ARBA" id="ARBA00022573"/>
    </source>
</evidence>
<dbReference type="GO" id="GO:0051073">
    <property type="term" value="F:adenosylcobinamide-GDP ribazoletransferase activity"/>
    <property type="evidence" value="ECO:0007669"/>
    <property type="project" value="UniProtKB-UniRule"/>
</dbReference>
<name>A0A073CDP3_PLAA1</name>
<accession>A0A073CDP3</accession>
<evidence type="ECO:0000256" key="4">
    <source>
        <dbReference type="ARBA" id="ARBA00010561"/>
    </source>
</evidence>
<dbReference type="GO" id="GO:0008818">
    <property type="term" value="F:cobalamin 5'-phosphate synthase activity"/>
    <property type="evidence" value="ECO:0007669"/>
    <property type="project" value="UniProtKB-UniRule"/>
</dbReference>
<evidence type="ECO:0000256" key="13">
    <source>
        <dbReference type="ARBA" id="ARBA00023136"/>
    </source>
</evidence>
<comment type="cofactor">
    <cofactor evidence="1 19">
        <name>Mg(2+)</name>
        <dbReference type="ChEBI" id="CHEBI:18420"/>
    </cofactor>
</comment>
<evidence type="ECO:0000256" key="1">
    <source>
        <dbReference type="ARBA" id="ARBA00001946"/>
    </source>
</evidence>
<comment type="pathway">
    <text evidence="3 19">Cofactor biosynthesis; adenosylcobalamin biosynthesis; adenosylcobalamin from cob(II)yrinate a,c-diamide: step 7/7.</text>
</comment>
<dbReference type="RefSeq" id="WP_042152360.1">
    <property type="nucleotide sequence ID" value="NZ_CM002803.1"/>
</dbReference>
<keyword evidence="21" id="KW-1185">Reference proteome</keyword>
<evidence type="ECO:0000256" key="3">
    <source>
        <dbReference type="ARBA" id="ARBA00004663"/>
    </source>
</evidence>
<dbReference type="PANTHER" id="PTHR34148:SF1">
    <property type="entry name" value="ADENOSYLCOBINAMIDE-GDP RIBAZOLETRANSFERASE"/>
    <property type="match status" value="1"/>
</dbReference>
<evidence type="ECO:0000256" key="18">
    <source>
        <dbReference type="ARBA" id="ARBA00049504"/>
    </source>
</evidence>
<dbReference type="HAMAP" id="MF_00719">
    <property type="entry name" value="CobS"/>
    <property type="match status" value="1"/>
</dbReference>
<evidence type="ECO:0000256" key="17">
    <source>
        <dbReference type="ARBA" id="ARBA00048623"/>
    </source>
</evidence>
<evidence type="ECO:0000256" key="11">
    <source>
        <dbReference type="ARBA" id="ARBA00022842"/>
    </source>
</evidence>
<sequence>MSEDYFRSLSKFFQRQGAALAAAIAFYTCFPIPLSWTLEFRGIARFAPVIGILIGGILGLMDGGLSLLGCPVLTRSVLVIVTGIGITGGLHLDGAMDAADGLAVADPNRRLEVMADSVTGAFGVMAAIAIVLLKVAALSDITADRGLILMAVAGWGRWGQLVAIARYPYLKATGKGAFHKDTPYSSWDLVPGVLMLMGLSGILMILHPQRWLVAVGLALGGSAIAILIGAWFNARLGGHTGDTYGAVVEWTEAFLLVLVVALQG</sequence>
<keyword evidence="11 19" id="KW-0460">Magnesium</keyword>
<evidence type="ECO:0000256" key="2">
    <source>
        <dbReference type="ARBA" id="ARBA00004651"/>
    </source>
</evidence>
<evidence type="ECO:0000256" key="6">
    <source>
        <dbReference type="ARBA" id="ARBA00015850"/>
    </source>
</evidence>
<evidence type="ECO:0000256" key="14">
    <source>
        <dbReference type="ARBA" id="ARBA00025228"/>
    </source>
</evidence>
<dbReference type="UniPathway" id="UPA00148">
    <property type="reaction ID" value="UER00238"/>
</dbReference>
<evidence type="ECO:0000256" key="10">
    <source>
        <dbReference type="ARBA" id="ARBA00022692"/>
    </source>
</evidence>
<feature type="transmembrane region" description="Helical" evidence="19">
    <location>
        <begin position="117"/>
        <end position="135"/>
    </location>
</feature>
<dbReference type="EMBL" id="CM002803">
    <property type="protein sequence ID" value="KEI66042.1"/>
    <property type="molecule type" value="Genomic_DNA"/>
</dbReference>
<gene>
    <name evidence="19 20" type="primary">cobS</name>
    <name evidence="20" type="ORF">A19Y_0904</name>
</gene>
<evidence type="ECO:0000313" key="21">
    <source>
        <dbReference type="Proteomes" id="UP000027395"/>
    </source>
</evidence>
<dbReference type="Proteomes" id="UP000027395">
    <property type="component" value="Chromosome"/>
</dbReference>
<evidence type="ECO:0000256" key="9">
    <source>
        <dbReference type="ARBA" id="ARBA00022679"/>
    </source>
</evidence>
<protein>
    <recommendedName>
        <fullName evidence="6 19">Adenosylcobinamide-GDP ribazoletransferase</fullName>
        <ecNumber evidence="5 19">2.7.8.26</ecNumber>
    </recommendedName>
    <alternativeName>
        <fullName evidence="16 19">Cobalamin synthase</fullName>
    </alternativeName>
    <alternativeName>
        <fullName evidence="15 19">Cobalamin-5'-phosphate synthase</fullName>
    </alternativeName>
</protein>
<dbReference type="PATRIC" id="fig|388467.6.peg.842"/>
<keyword evidence="8 19" id="KW-0169">Cobalamin biosynthesis</keyword>
<dbReference type="NCBIfam" id="TIGR00317">
    <property type="entry name" value="cobS"/>
    <property type="match status" value="1"/>
</dbReference>
<dbReference type="PANTHER" id="PTHR34148">
    <property type="entry name" value="ADENOSYLCOBINAMIDE-GDP RIBAZOLETRANSFERASE"/>
    <property type="match status" value="1"/>
</dbReference>
<keyword evidence="7 19" id="KW-1003">Cell membrane</keyword>